<comment type="caution">
    <text evidence="7">The sequence shown here is derived from an EMBL/GenBank/DDBJ whole genome shotgun (WGS) entry which is preliminary data.</text>
</comment>
<proteinExistence type="predicted"/>
<evidence type="ECO:0000313" key="8">
    <source>
        <dbReference type="Proteomes" id="UP000181884"/>
    </source>
</evidence>
<keyword evidence="8" id="KW-1185">Reference proteome</keyword>
<keyword evidence="5" id="KW-0598">Phosphotransferase system</keyword>
<dbReference type="RefSeq" id="WP_067390148.1">
    <property type="nucleotide sequence ID" value="NZ_JXKH01000002.1"/>
</dbReference>
<evidence type="ECO:0000313" key="7">
    <source>
        <dbReference type="EMBL" id="OJG19466.1"/>
    </source>
</evidence>
<dbReference type="SUPFAM" id="SSF55804">
    <property type="entry name" value="Phoshotransferase/anion transport protein"/>
    <property type="match status" value="1"/>
</dbReference>
<evidence type="ECO:0000256" key="5">
    <source>
        <dbReference type="ARBA" id="ARBA00022683"/>
    </source>
</evidence>
<dbReference type="PROSITE" id="PS00372">
    <property type="entry name" value="PTS_EIIA_TYPE_2_HIS"/>
    <property type="match status" value="1"/>
</dbReference>
<keyword evidence="1" id="KW-0813">Transport</keyword>
<dbReference type="Gene3D" id="3.40.930.10">
    <property type="entry name" value="Mannitol-specific EII, Chain A"/>
    <property type="match status" value="1"/>
</dbReference>
<dbReference type="Pfam" id="PF00359">
    <property type="entry name" value="PTS_EIIA_2"/>
    <property type="match status" value="1"/>
</dbReference>
<dbReference type="GO" id="GO:0008982">
    <property type="term" value="F:protein-N(PI)-phosphohistidine-sugar phosphotransferase activity"/>
    <property type="evidence" value="ECO:0007669"/>
    <property type="project" value="InterPro"/>
</dbReference>
<dbReference type="NCBIfam" id="TIGR00848">
    <property type="entry name" value="fruA"/>
    <property type="match status" value="1"/>
</dbReference>
<sequence>MEVTTIIDPKIVKTNMNATNKEDVLQQLATLLLEADYITETKGFIQDIYAREAEGMTGIGNYIAIPHGKSAYVKEVGVAIGVLNEEISWETLDGNGVKGIILFAVGNDTAGAQQHLKLLSLFARKLGNDEVTANLLQAKDADQVIEAFGL</sequence>
<gene>
    <name evidence="7" type="ORF">RU97_GL001037</name>
</gene>
<dbReference type="InterPro" id="IPR051541">
    <property type="entry name" value="PTS_SugarTrans_NitroReg"/>
</dbReference>
<keyword evidence="3" id="KW-0762">Sugar transport</keyword>
<dbReference type="PROSITE" id="PS51094">
    <property type="entry name" value="PTS_EIIA_TYPE_2"/>
    <property type="match status" value="1"/>
</dbReference>
<evidence type="ECO:0000256" key="1">
    <source>
        <dbReference type="ARBA" id="ARBA00022448"/>
    </source>
</evidence>
<dbReference type="GO" id="GO:0009401">
    <property type="term" value="P:phosphoenolpyruvate-dependent sugar phosphotransferase system"/>
    <property type="evidence" value="ECO:0007669"/>
    <property type="project" value="UniProtKB-KW"/>
</dbReference>
<protein>
    <submittedName>
        <fullName evidence="7">Phosphoenolpyruvate-dependent sugar phosphotransferase system, EIIA 2</fullName>
    </submittedName>
</protein>
<evidence type="ECO:0000256" key="3">
    <source>
        <dbReference type="ARBA" id="ARBA00022597"/>
    </source>
</evidence>
<evidence type="ECO:0000256" key="4">
    <source>
        <dbReference type="ARBA" id="ARBA00022679"/>
    </source>
</evidence>
<dbReference type="InterPro" id="IPR016152">
    <property type="entry name" value="PTrfase/Anion_transptr"/>
</dbReference>
<evidence type="ECO:0000256" key="2">
    <source>
        <dbReference type="ARBA" id="ARBA00022553"/>
    </source>
</evidence>
<dbReference type="CDD" id="cd00211">
    <property type="entry name" value="PTS_IIA_fru"/>
    <property type="match status" value="1"/>
</dbReference>
<organism evidence="7 8">
    <name type="scientific">Enterococcus canis</name>
    <dbReference type="NCBI Taxonomy" id="214095"/>
    <lineage>
        <taxon>Bacteria</taxon>
        <taxon>Bacillati</taxon>
        <taxon>Bacillota</taxon>
        <taxon>Bacilli</taxon>
        <taxon>Lactobacillales</taxon>
        <taxon>Enterococcaceae</taxon>
        <taxon>Enterococcus</taxon>
    </lineage>
</organism>
<dbReference type="PANTHER" id="PTHR47738:SF2">
    <property type="entry name" value="PTS SYSTEM FRUCTOSE-LIKE EIIA COMPONENT"/>
    <property type="match status" value="1"/>
</dbReference>
<reference evidence="7 8" key="1">
    <citation type="submission" date="2014-12" db="EMBL/GenBank/DDBJ databases">
        <title>Draft genome sequences of 29 type strains of Enterococci.</title>
        <authorList>
            <person name="Zhong Z."/>
            <person name="Sun Z."/>
            <person name="Liu W."/>
            <person name="Zhang W."/>
            <person name="Zhang H."/>
        </authorList>
    </citation>
    <scope>NUCLEOTIDE SEQUENCE [LARGE SCALE GENOMIC DNA]</scope>
    <source>
        <strain evidence="7 8">DSM 17029</strain>
    </source>
</reference>
<dbReference type="AlphaFoldDB" id="A0A1L8RI86"/>
<dbReference type="GO" id="GO:0016020">
    <property type="term" value="C:membrane"/>
    <property type="evidence" value="ECO:0007669"/>
    <property type="project" value="InterPro"/>
</dbReference>
<accession>A0A1L8RI86</accession>
<name>A0A1L8RI86_9ENTE</name>
<dbReference type="STRING" id="214095.RU97_GL001037"/>
<feature type="domain" description="PTS EIIA type-2" evidence="6">
    <location>
        <begin position="5"/>
        <end position="150"/>
    </location>
</feature>
<dbReference type="Proteomes" id="UP000181884">
    <property type="component" value="Unassembled WGS sequence"/>
</dbReference>
<dbReference type="PANTHER" id="PTHR47738">
    <property type="entry name" value="PTS SYSTEM FRUCTOSE-LIKE EIIA COMPONENT-RELATED"/>
    <property type="match status" value="1"/>
</dbReference>
<keyword evidence="7" id="KW-0670">Pyruvate</keyword>
<evidence type="ECO:0000259" key="6">
    <source>
        <dbReference type="PROSITE" id="PS51094"/>
    </source>
</evidence>
<dbReference type="EMBL" id="JXKH01000002">
    <property type="protein sequence ID" value="OJG19466.1"/>
    <property type="molecule type" value="Genomic_DNA"/>
</dbReference>
<dbReference type="InterPro" id="IPR002178">
    <property type="entry name" value="PTS_EIIA_type-2_dom"/>
</dbReference>
<dbReference type="InterPro" id="IPR004715">
    <property type="entry name" value="PTS_IIA_fruc"/>
</dbReference>
<keyword evidence="2" id="KW-0597">Phosphoprotein</keyword>
<keyword evidence="4 7" id="KW-0808">Transferase</keyword>